<evidence type="ECO:0000313" key="1">
    <source>
        <dbReference type="EMBL" id="KAH3835371.1"/>
    </source>
</evidence>
<protein>
    <submittedName>
        <fullName evidence="1">Uncharacterized protein</fullName>
    </submittedName>
</protein>
<comment type="caution">
    <text evidence="1">The sequence shown here is derived from an EMBL/GenBank/DDBJ whole genome shotgun (WGS) entry which is preliminary data.</text>
</comment>
<dbReference type="Proteomes" id="UP000828390">
    <property type="component" value="Unassembled WGS sequence"/>
</dbReference>
<name>A0A9D4K9A3_DREPO</name>
<dbReference type="EMBL" id="JAIWYP010000004">
    <property type="protein sequence ID" value="KAH3835371.1"/>
    <property type="molecule type" value="Genomic_DNA"/>
</dbReference>
<dbReference type="AlphaFoldDB" id="A0A9D4K9A3"/>
<keyword evidence="2" id="KW-1185">Reference proteome</keyword>
<reference evidence="1" key="1">
    <citation type="journal article" date="2019" name="bioRxiv">
        <title>The Genome of the Zebra Mussel, Dreissena polymorpha: A Resource for Invasive Species Research.</title>
        <authorList>
            <person name="McCartney M.A."/>
            <person name="Auch B."/>
            <person name="Kono T."/>
            <person name="Mallez S."/>
            <person name="Zhang Y."/>
            <person name="Obille A."/>
            <person name="Becker A."/>
            <person name="Abrahante J.E."/>
            <person name="Garbe J."/>
            <person name="Badalamenti J.P."/>
            <person name="Herman A."/>
            <person name="Mangelson H."/>
            <person name="Liachko I."/>
            <person name="Sullivan S."/>
            <person name="Sone E.D."/>
            <person name="Koren S."/>
            <person name="Silverstein K.A.T."/>
            <person name="Beckman K.B."/>
            <person name="Gohl D.M."/>
        </authorList>
    </citation>
    <scope>NUCLEOTIDE SEQUENCE</scope>
    <source>
        <strain evidence="1">Duluth1</strain>
        <tissue evidence="1">Whole animal</tissue>
    </source>
</reference>
<reference evidence="1" key="2">
    <citation type="submission" date="2020-11" db="EMBL/GenBank/DDBJ databases">
        <authorList>
            <person name="McCartney M.A."/>
            <person name="Auch B."/>
            <person name="Kono T."/>
            <person name="Mallez S."/>
            <person name="Becker A."/>
            <person name="Gohl D.M."/>
            <person name="Silverstein K.A.T."/>
            <person name="Koren S."/>
            <person name="Bechman K.B."/>
            <person name="Herman A."/>
            <person name="Abrahante J.E."/>
            <person name="Garbe J."/>
        </authorList>
    </citation>
    <scope>NUCLEOTIDE SEQUENCE</scope>
    <source>
        <strain evidence="1">Duluth1</strain>
        <tissue evidence="1">Whole animal</tissue>
    </source>
</reference>
<organism evidence="1 2">
    <name type="scientific">Dreissena polymorpha</name>
    <name type="common">Zebra mussel</name>
    <name type="synonym">Mytilus polymorpha</name>
    <dbReference type="NCBI Taxonomy" id="45954"/>
    <lineage>
        <taxon>Eukaryota</taxon>
        <taxon>Metazoa</taxon>
        <taxon>Spiralia</taxon>
        <taxon>Lophotrochozoa</taxon>
        <taxon>Mollusca</taxon>
        <taxon>Bivalvia</taxon>
        <taxon>Autobranchia</taxon>
        <taxon>Heteroconchia</taxon>
        <taxon>Euheterodonta</taxon>
        <taxon>Imparidentia</taxon>
        <taxon>Neoheterodontei</taxon>
        <taxon>Myida</taxon>
        <taxon>Dreissenoidea</taxon>
        <taxon>Dreissenidae</taxon>
        <taxon>Dreissena</taxon>
    </lineage>
</organism>
<gene>
    <name evidence="1" type="ORF">DPMN_108717</name>
</gene>
<accession>A0A9D4K9A3</accession>
<evidence type="ECO:0000313" key="2">
    <source>
        <dbReference type="Proteomes" id="UP000828390"/>
    </source>
</evidence>
<sequence length="54" mass="5983">MKAVREFTLELEPPCILGCASVPVLTKLPLVVCWLMMYLTARSTTLESIVIKSS</sequence>
<proteinExistence type="predicted"/>